<dbReference type="Proteomes" id="UP000252387">
    <property type="component" value="Unassembled WGS sequence"/>
</dbReference>
<keyword evidence="3" id="KW-1185">Reference proteome</keyword>
<gene>
    <name evidence="2" type="ORF">DEO45_16010</name>
</gene>
<dbReference type="PIRSF" id="PIRSF028431">
    <property type="entry name" value="UCP028431"/>
    <property type="match status" value="1"/>
</dbReference>
<sequence>MRSHPLSNPYEAGPLLQHLQNKAFAYFQYETNLENGLVADKTAPDWPASIAATGLALSCYPVAVERGLLGRDAAIKRTLATLRFFRDSAQGEQPDASGYRGFYYHFLDMRSGRRAWQCELSTVDSALLFAGMLAAAAYFNDDTAEQKEIRDTANFLYQRAEWPWAQAADGTLGHGWHPESGFIPHRWQGYDEGLLLYVLALGSSTHPLPPSAYAAWSSTYEWKRCYDIDYLYCAPLFTHQLSQAWIDFRGIRDAFMRDKGLDYFENSRRATQVQQRYAIDNPLGFRGYGEYCWGITACDGPGPATSKIDGIERRFEDYVGRGAPYGIDDGTLAPWAVVASLPFAPEIVLPTLHHFIDMLQLHDAHPYGFRASFNQTWIDQPGQSPRCWVSPYFFGLNLGPIVLMVENHRSGMPWQLMRGCRAIVDGLRRAGFDGGWLDAANNRAS</sequence>
<feature type="domain" description="Glycoamylase-like" evidence="1">
    <location>
        <begin position="185"/>
        <end position="420"/>
    </location>
</feature>
<dbReference type="RefSeq" id="WP_114345741.1">
    <property type="nucleotide sequence ID" value="NZ_QFWQ01000011.1"/>
</dbReference>
<dbReference type="Pfam" id="PF10091">
    <property type="entry name" value="Glycoamylase"/>
    <property type="match status" value="1"/>
</dbReference>
<dbReference type="EMBL" id="QFWQ01000011">
    <property type="protein sequence ID" value="RCS28702.1"/>
    <property type="molecule type" value="Genomic_DNA"/>
</dbReference>
<dbReference type="Gene3D" id="1.50.10.140">
    <property type="match status" value="1"/>
</dbReference>
<dbReference type="InterPro" id="IPR019282">
    <property type="entry name" value="Glycoamylase-like_cons_dom"/>
</dbReference>
<evidence type="ECO:0000313" key="3">
    <source>
        <dbReference type="Proteomes" id="UP000252387"/>
    </source>
</evidence>
<proteinExistence type="predicted"/>
<accession>A0A368K9U5</accession>
<name>A0A368K9U5_9GAMM</name>
<protein>
    <recommendedName>
        <fullName evidence="1">Glycoamylase-like domain-containing protein</fullName>
    </recommendedName>
</protein>
<organism evidence="2 3">
    <name type="scientific">Rhodanobacter denitrificans</name>
    <dbReference type="NCBI Taxonomy" id="666685"/>
    <lineage>
        <taxon>Bacteria</taxon>
        <taxon>Pseudomonadati</taxon>
        <taxon>Pseudomonadota</taxon>
        <taxon>Gammaproteobacteria</taxon>
        <taxon>Lysobacterales</taxon>
        <taxon>Rhodanobacteraceae</taxon>
        <taxon>Rhodanobacter</taxon>
    </lineage>
</organism>
<evidence type="ECO:0000259" key="1">
    <source>
        <dbReference type="Pfam" id="PF10091"/>
    </source>
</evidence>
<evidence type="ECO:0000313" key="2">
    <source>
        <dbReference type="EMBL" id="RCS28702.1"/>
    </source>
</evidence>
<dbReference type="InterPro" id="IPR016883">
    <property type="entry name" value="UCP028431"/>
</dbReference>
<dbReference type="OrthoDB" id="5937621at2"/>
<dbReference type="AlphaFoldDB" id="A0A368K9U5"/>
<reference evidence="2 3" key="1">
    <citation type="submission" date="2018-05" db="EMBL/GenBank/DDBJ databases">
        <title>Draft genome sequence of Rhodanobacter denitrificans Yn1 isolated from gold copper mine.</title>
        <authorList>
            <person name="Yang N."/>
            <person name="Mazhar H.S."/>
            <person name="Rensing C."/>
        </authorList>
    </citation>
    <scope>NUCLEOTIDE SEQUENCE [LARGE SCALE GENOMIC DNA]</scope>
    <source>
        <strain evidence="2 3">Yn1</strain>
    </source>
</reference>
<comment type="caution">
    <text evidence="2">The sequence shown here is derived from an EMBL/GenBank/DDBJ whole genome shotgun (WGS) entry which is preliminary data.</text>
</comment>